<feature type="domain" description="DJ-1/PfpI" evidence="1">
    <location>
        <begin position="1"/>
        <end position="161"/>
    </location>
</feature>
<accession>A0A6M0Q8P6</accession>
<keyword evidence="3" id="KW-1185">Reference proteome</keyword>
<dbReference type="PANTHER" id="PTHR48094:SF12">
    <property type="entry name" value="PARKINSON DISEASE PROTEIN 7 HOMOLOG"/>
    <property type="match status" value="1"/>
</dbReference>
<dbReference type="GO" id="GO:0005737">
    <property type="term" value="C:cytoplasm"/>
    <property type="evidence" value="ECO:0007669"/>
    <property type="project" value="TreeGrafter"/>
</dbReference>
<name>A0A6M0Q8P6_9BACI</name>
<evidence type="ECO:0000259" key="1">
    <source>
        <dbReference type="Pfam" id="PF01965"/>
    </source>
</evidence>
<gene>
    <name evidence="2" type="ORF">G4D63_13425</name>
</gene>
<comment type="caution">
    <text evidence="2">The sequence shown here is derived from an EMBL/GenBank/DDBJ whole genome shotgun (WGS) entry which is preliminary data.</text>
</comment>
<dbReference type="Proteomes" id="UP000481043">
    <property type="component" value="Unassembled WGS sequence"/>
</dbReference>
<reference evidence="2 3" key="1">
    <citation type="submission" date="2020-02" db="EMBL/GenBank/DDBJ databases">
        <title>Bacillus aquiflavi sp. nov., isolated from yellow water of strong flavor Chinese baijiu in Yibin region of China.</title>
        <authorList>
            <person name="Xie J."/>
        </authorList>
    </citation>
    <scope>NUCLEOTIDE SEQUENCE [LARGE SCALE GENOMIC DNA]</scope>
    <source>
        <strain evidence="2 3">SA4</strain>
    </source>
</reference>
<dbReference type="EMBL" id="JAAIWM010000004">
    <property type="protein sequence ID" value="NEY72732.1"/>
    <property type="molecule type" value="Genomic_DNA"/>
</dbReference>
<sequence>MKIYVLVYDGYAHFEADLVGWIKGRSHELVTVSLGAAEVEAVEGFIIKPHMLIEQVDVNDVDVFIIPGGDAPSILGNETLQNVLIQLNEQNKLIGAICYGTLLLADAGILRDRKFTTSVTTDLELFTVFNKDKFLDTGMVVDGNIITAKGDAYVEFALAVCRLADLTPQNALTYWSNFFRSREELVQQ</sequence>
<protein>
    <recommendedName>
        <fullName evidence="1">DJ-1/PfpI domain-containing protein</fullName>
    </recommendedName>
</protein>
<dbReference type="InterPro" id="IPR002818">
    <property type="entry name" value="DJ-1/PfpI"/>
</dbReference>
<organism evidence="2 3">
    <name type="scientific">Bacillus mesophilus</name>
    <dbReference type="NCBI Taxonomy" id="1808955"/>
    <lineage>
        <taxon>Bacteria</taxon>
        <taxon>Bacillati</taxon>
        <taxon>Bacillota</taxon>
        <taxon>Bacilli</taxon>
        <taxon>Bacillales</taxon>
        <taxon>Bacillaceae</taxon>
        <taxon>Bacillus</taxon>
    </lineage>
</organism>
<proteinExistence type="predicted"/>
<dbReference type="Gene3D" id="3.40.50.880">
    <property type="match status" value="1"/>
</dbReference>
<dbReference type="InterPro" id="IPR029062">
    <property type="entry name" value="Class_I_gatase-like"/>
</dbReference>
<evidence type="ECO:0000313" key="3">
    <source>
        <dbReference type="Proteomes" id="UP000481043"/>
    </source>
</evidence>
<dbReference type="Pfam" id="PF01965">
    <property type="entry name" value="DJ-1_PfpI"/>
    <property type="match status" value="1"/>
</dbReference>
<dbReference type="AlphaFoldDB" id="A0A6M0Q8P6"/>
<dbReference type="InterPro" id="IPR050325">
    <property type="entry name" value="Prot/Nucl_acid_deglycase"/>
</dbReference>
<dbReference type="SUPFAM" id="SSF52317">
    <property type="entry name" value="Class I glutamine amidotransferase-like"/>
    <property type="match status" value="1"/>
</dbReference>
<dbReference type="PANTHER" id="PTHR48094">
    <property type="entry name" value="PROTEIN/NUCLEIC ACID DEGLYCASE DJ-1-RELATED"/>
    <property type="match status" value="1"/>
</dbReference>
<dbReference type="RefSeq" id="WP_163180182.1">
    <property type="nucleotide sequence ID" value="NZ_JAAIWM010000004.1"/>
</dbReference>
<evidence type="ECO:0000313" key="2">
    <source>
        <dbReference type="EMBL" id="NEY72732.1"/>
    </source>
</evidence>